<feature type="transmembrane region" description="Helical" evidence="1">
    <location>
        <begin position="12"/>
        <end position="33"/>
    </location>
</feature>
<keyword evidence="3" id="KW-1185">Reference proteome</keyword>
<keyword evidence="1" id="KW-0812">Transmembrane</keyword>
<dbReference type="RefSeq" id="WP_220809921.1">
    <property type="nucleotide sequence ID" value="NZ_BPMK01000017.1"/>
</dbReference>
<dbReference type="EMBL" id="BPMK01000017">
    <property type="protein sequence ID" value="GIZ53507.1"/>
    <property type="molecule type" value="Genomic_DNA"/>
</dbReference>
<gene>
    <name evidence="2" type="ORF">NCCP691_35210</name>
</gene>
<keyword evidence="1" id="KW-0472">Membrane</keyword>
<comment type="caution">
    <text evidence="2">The sequence shown here is derived from an EMBL/GenBank/DDBJ whole genome shotgun (WGS) entry which is preliminary data.</text>
</comment>
<evidence type="ECO:0000313" key="3">
    <source>
        <dbReference type="Proteomes" id="UP000887222"/>
    </source>
</evidence>
<evidence type="ECO:0008006" key="4">
    <source>
        <dbReference type="Google" id="ProtNLM"/>
    </source>
</evidence>
<sequence length="152" mass="16877">MNAHFLNKRLISLLTVGGVLPFLLLMLACWVVDIEWLGVFIRAQLAWGIAILSFLGGIHWGGALTRDDLDAEQTRKAFTWGILPTLLAWSSTLAGGFGFAVLMAGFVLAYQADKRHFSWYRLPQWFLVLRFRVTAAVIATLALTVIAANVRS</sequence>
<feature type="transmembrane region" description="Helical" evidence="1">
    <location>
        <begin position="129"/>
        <end position="150"/>
    </location>
</feature>
<keyword evidence="1" id="KW-1133">Transmembrane helix</keyword>
<protein>
    <recommendedName>
        <fullName evidence="4">DUF3429 domain-containing protein</fullName>
    </recommendedName>
</protein>
<dbReference type="PANTHER" id="PTHR15887:SF1">
    <property type="entry name" value="TRANSMEMBRANE PROTEIN 69"/>
    <property type="match status" value="1"/>
</dbReference>
<dbReference type="Proteomes" id="UP000887222">
    <property type="component" value="Unassembled WGS sequence"/>
</dbReference>
<reference evidence="2 3" key="1">
    <citation type="journal article" date="2022" name="Int. J. Syst. Evol. Microbiol.">
        <title>Noviherbaspirillum aridicola sp. nov., isolated from an arid soil in Pakistan.</title>
        <authorList>
            <person name="Khan I.U."/>
            <person name="Saqib M."/>
            <person name="Amin A."/>
            <person name="Hussain F."/>
            <person name="Li L."/>
            <person name="Liu Y.H."/>
            <person name="Fang B.Z."/>
            <person name="Ahmed I."/>
            <person name="Li W.J."/>
        </authorList>
    </citation>
    <scope>NUCLEOTIDE SEQUENCE [LARGE SCALE GENOMIC DNA]</scope>
    <source>
        <strain evidence="2 3">NCCP-691</strain>
    </source>
</reference>
<evidence type="ECO:0000256" key="1">
    <source>
        <dbReference type="SAM" id="Phobius"/>
    </source>
</evidence>
<organism evidence="2 3">
    <name type="scientific">Noviherbaspirillum aridicola</name>
    <dbReference type="NCBI Taxonomy" id="2849687"/>
    <lineage>
        <taxon>Bacteria</taxon>
        <taxon>Pseudomonadati</taxon>
        <taxon>Pseudomonadota</taxon>
        <taxon>Betaproteobacteria</taxon>
        <taxon>Burkholderiales</taxon>
        <taxon>Oxalobacteraceae</taxon>
        <taxon>Noviherbaspirillum</taxon>
    </lineage>
</organism>
<dbReference type="Pfam" id="PF11911">
    <property type="entry name" value="DUF3429"/>
    <property type="match status" value="1"/>
</dbReference>
<accession>A0ABQ4Q8W3</accession>
<dbReference type="InterPro" id="IPR021836">
    <property type="entry name" value="DUF3429"/>
</dbReference>
<proteinExistence type="predicted"/>
<evidence type="ECO:0000313" key="2">
    <source>
        <dbReference type="EMBL" id="GIZ53507.1"/>
    </source>
</evidence>
<feature type="transmembrane region" description="Helical" evidence="1">
    <location>
        <begin position="45"/>
        <end position="65"/>
    </location>
</feature>
<dbReference type="PANTHER" id="PTHR15887">
    <property type="entry name" value="TRANSMEMBRANE PROTEIN 69"/>
    <property type="match status" value="1"/>
</dbReference>
<name>A0ABQ4Q8W3_9BURK</name>
<feature type="transmembrane region" description="Helical" evidence="1">
    <location>
        <begin position="86"/>
        <end position="109"/>
    </location>
</feature>